<dbReference type="AlphaFoldDB" id="A0A212QM49"/>
<name>A0A212QM49_RHOAC</name>
<dbReference type="Proteomes" id="UP000198418">
    <property type="component" value="Unassembled WGS sequence"/>
</dbReference>
<dbReference type="PANTHER" id="PTHR43179">
    <property type="entry name" value="RHAMNOSYLTRANSFERASE WBBL"/>
    <property type="match status" value="1"/>
</dbReference>
<dbReference type="EMBL" id="FYDG01000001">
    <property type="protein sequence ID" value="SNB60447.1"/>
    <property type="molecule type" value="Genomic_DNA"/>
</dbReference>
<keyword evidence="2" id="KW-0328">Glycosyltransferase</keyword>
<accession>A0A212QM49</accession>
<organism evidence="5 6">
    <name type="scientific">Rhodoblastus acidophilus</name>
    <name type="common">Rhodopseudomonas acidophila</name>
    <dbReference type="NCBI Taxonomy" id="1074"/>
    <lineage>
        <taxon>Bacteria</taxon>
        <taxon>Pseudomonadati</taxon>
        <taxon>Pseudomonadota</taxon>
        <taxon>Alphaproteobacteria</taxon>
        <taxon>Hyphomicrobiales</taxon>
        <taxon>Rhodoblastaceae</taxon>
        <taxon>Rhodoblastus</taxon>
    </lineage>
</organism>
<protein>
    <submittedName>
        <fullName evidence="5">Glycosyltransferase, GT2 family</fullName>
    </submittedName>
</protein>
<evidence type="ECO:0000256" key="3">
    <source>
        <dbReference type="ARBA" id="ARBA00022679"/>
    </source>
</evidence>
<evidence type="ECO:0000256" key="1">
    <source>
        <dbReference type="ARBA" id="ARBA00006739"/>
    </source>
</evidence>
<dbReference type="PANTHER" id="PTHR43179:SF12">
    <property type="entry name" value="GALACTOFURANOSYLTRANSFERASE GLFT2"/>
    <property type="match status" value="1"/>
</dbReference>
<evidence type="ECO:0000313" key="6">
    <source>
        <dbReference type="Proteomes" id="UP000198418"/>
    </source>
</evidence>
<evidence type="ECO:0000256" key="2">
    <source>
        <dbReference type="ARBA" id="ARBA00022676"/>
    </source>
</evidence>
<keyword evidence="6" id="KW-1185">Reference proteome</keyword>
<proteinExistence type="inferred from homology"/>
<dbReference type="RefSeq" id="WP_141098344.1">
    <property type="nucleotide sequence ID" value="NZ_FYDG01000001.1"/>
</dbReference>
<dbReference type="InterPro" id="IPR001173">
    <property type="entry name" value="Glyco_trans_2-like"/>
</dbReference>
<dbReference type="InterPro" id="IPR029044">
    <property type="entry name" value="Nucleotide-diphossugar_trans"/>
</dbReference>
<dbReference type="SUPFAM" id="SSF53448">
    <property type="entry name" value="Nucleotide-diphospho-sugar transferases"/>
    <property type="match status" value="1"/>
</dbReference>
<dbReference type="OrthoDB" id="9771846at2"/>
<sequence length="842" mass="90026">MNGEPLLIDRGGHDEALARLAAERLRRGDFASAFRFADRRCRLGAADALDFLLRSESARGAGLEALARADLVRALDLDPTHRAVLRFVLQWGHRDEKLIAARAAIDDPACGLDLLRLALAEVFAEGTPAILRLQTIAGRLTGWAAWRAGEAPDLLERRDPCTTTLLTPAPQHPLRLEGVEAVDLSLDPEGLAGVTLRCRGRHVASWAAAPEAPAAARATQSARLWVIVPVYEDFAATRACLTAAMAQLDEVGGRVVVVDDASPNAALSGWLDINAASGRLELIRNPENLGFAASVNRALSICDGGDVILLNADALPPRGVFARLAALSRAAPDVGALTPLSNNGETCSFPIPNACSPLPGEREVARLDALARQANGDLLIDLPNGIGFCLYITRACLDAVGPLPEVYGRGYYEDVEFCLRAREKGFRTVCAAGVYVGHAGSLSFGAEKRRLVVRNMQALRSRFPGHEAECAAFLRADPLNRARAALERLDAPLRPFRLIVAALGADAADAEAEAAGFAADAPAPLICRYDPQQRLATLRGPAGVSPQSLEFDLSEPRGFDALGKWLVRLRLTGITLFFSHALPAPLLAMLPRLGELELAIAGLEWFARPPRPERTCQHLADAQPCPACAHALSDCPDTAQRLRFWQEAAGAGATLRPLDQMTAYVARRLFPQARVLSPPDVAAFTPQVEGGRVLGLLSPQPEAGADALALSLAHALRRRGDPALLVVFGACLDDFAAMAPGNVLVTGPVEEAQLPDLVAAHGVTELMSGSRTRHFGRLDALAAACRLPRASFDWSSGALPFHSAELALDPRLCDRKTAERVADWLAARRAMDSEARARNESA</sequence>
<dbReference type="Pfam" id="PF00535">
    <property type="entry name" value="Glycos_transf_2"/>
    <property type="match status" value="1"/>
</dbReference>
<comment type="similarity">
    <text evidence="1">Belongs to the glycosyltransferase 2 family.</text>
</comment>
<feature type="domain" description="Glycosyltransferase 2-like" evidence="4">
    <location>
        <begin position="226"/>
        <end position="333"/>
    </location>
</feature>
<evidence type="ECO:0000259" key="4">
    <source>
        <dbReference type="Pfam" id="PF00535"/>
    </source>
</evidence>
<evidence type="ECO:0000313" key="5">
    <source>
        <dbReference type="EMBL" id="SNB60447.1"/>
    </source>
</evidence>
<gene>
    <name evidence="5" type="ORF">SAMN06265338_101813</name>
</gene>
<dbReference type="Gene3D" id="3.90.550.10">
    <property type="entry name" value="Spore Coat Polysaccharide Biosynthesis Protein SpsA, Chain A"/>
    <property type="match status" value="1"/>
</dbReference>
<reference evidence="6" key="1">
    <citation type="submission" date="2017-06" db="EMBL/GenBank/DDBJ databases">
        <authorList>
            <person name="Varghese N."/>
            <person name="Submissions S."/>
        </authorList>
    </citation>
    <scope>NUCLEOTIDE SEQUENCE [LARGE SCALE GENOMIC DNA]</scope>
    <source>
        <strain evidence="6">DSM 137</strain>
    </source>
</reference>
<dbReference type="GO" id="GO:0016757">
    <property type="term" value="F:glycosyltransferase activity"/>
    <property type="evidence" value="ECO:0007669"/>
    <property type="project" value="UniProtKB-KW"/>
</dbReference>
<keyword evidence="3 5" id="KW-0808">Transferase</keyword>